<dbReference type="PANTHER" id="PTHR46118">
    <property type="entry name" value="PROTEIN ABHD11"/>
    <property type="match status" value="1"/>
</dbReference>
<keyword evidence="2" id="KW-0378">Hydrolase</keyword>
<comment type="catalytic activity">
    <reaction evidence="6">
        <text>a 1,3-diacyl-sn-glycerol + H2O = a 1-acyl-sn-glycerol + a fatty acid + H(+)</text>
        <dbReference type="Rhea" id="RHEA:38503"/>
        <dbReference type="ChEBI" id="CHEBI:15377"/>
        <dbReference type="ChEBI" id="CHEBI:15378"/>
        <dbReference type="ChEBI" id="CHEBI:28868"/>
        <dbReference type="ChEBI" id="CHEBI:64683"/>
        <dbReference type="ChEBI" id="CHEBI:77272"/>
    </reaction>
</comment>
<comment type="catalytic activity">
    <reaction evidence="11">
        <text>1-octadecanoyl-2-(5Z,8Z,11Z,14Z-eicosatetraenoyl)-sn-glycerol + H2O = 2-(5Z,8Z,11Z,14Z-eicosatetraenoyl)-glycerol + octadecanoate + H(+)</text>
        <dbReference type="Rhea" id="RHEA:38507"/>
        <dbReference type="ChEBI" id="CHEBI:15377"/>
        <dbReference type="ChEBI" id="CHEBI:15378"/>
        <dbReference type="ChEBI" id="CHEBI:25629"/>
        <dbReference type="ChEBI" id="CHEBI:52392"/>
        <dbReference type="ChEBI" id="CHEBI:75728"/>
    </reaction>
</comment>
<dbReference type="Proteomes" id="UP000192223">
    <property type="component" value="Unplaced"/>
</dbReference>
<dbReference type="PRINTS" id="PR00412">
    <property type="entry name" value="EPOXHYDRLASE"/>
</dbReference>
<evidence type="ECO:0000256" key="1">
    <source>
        <dbReference type="ARBA" id="ARBA00008645"/>
    </source>
</evidence>
<dbReference type="RefSeq" id="XP_025834197.1">
    <property type="nucleotide sequence ID" value="XM_025978412.1"/>
</dbReference>
<dbReference type="KEGG" id="apln:112905624"/>
<reference evidence="14 15" key="1">
    <citation type="submission" date="2025-04" db="UniProtKB">
        <authorList>
            <consortium name="RefSeq"/>
        </authorList>
    </citation>
    <scope>IDENTIFICATION</scope>
    <source>
        <tissue evidence="14 15">Entire body</tissue>
    </source>
</reference>
<evidence type="ECO:0000256" key="4">
    <source>
        <dbReference type="ARBA" id="ARBA00042703"/>
    </source>
</evidence>
<evidence type="ECO:0000313" key="13">
    <source>
        <dbReference type="Proteomes" id="UP000192223"/>
    </source>
</evidence>
<dbReference type="InterPro" id="IPR000073">
    <property type="entry name" value="AB_hydrolase_1"/>
</dbReference>
<evidence type="ECO:0000313" key="15">
    <source>
        <dbReference type="RefSeq" id="XP_025834197.1"/>
    </source>
</evidence>
<dbReference type="RefSeq" id="XP_025834054.1">
    <property type="nucleotide sequence ID" value="XM_025978269.1"/>
</dbReference>
<proteinExistence type="inferred from homology"/>
<evidence type="ECO:0000256" key="8">
    <source>
        <dbReference type="ARBA" id="ARBA00048283"/>
    </source>
</evidence>
<accession>A0A7F5RDZ9</accession>
<dbReference type="SUPFAM" id="SSF53474">
    <property type="entry name" value="alpha/beta-Hydrolases"/>
    <property type="match status" value="1"/>
</dbReference>
<dbReference type="InterPro" id="IPR000639">
    <property type="entry name" value="Epox_hydrolase-like"/>
</dbReference>
<evidence type="ECO:0000256" key="2">
    <source>
        <dbReference type="ARBA" id="ARBA00022801"/>
    </source>
</evidence>
<gene>
    <name evidence="15" type="primary">LOC112905624</name>
    <name evidence="14" type="synonym">LOC108743581</name>
</gene>
<dbReference type="GO" id="GO:0005739">
    <property type="term" value="C:mitochondrion"/>
    <property type="evidence" value="ECO:0007669"/>
    <property type="project" value="TreeGrafter"/>
</dbReference>
<sequence>MLLYIKLARSLIIPLNVSKRMFCAVKNITPISLAYNKIDGDPSLAPVIIAHGLFGNKTNWATIAKNLNENTKRTTIAVDLRNHGDSEHSSEHTYPHMAEDLRFTLTQLNLNKYSLLGHSMGGRTVMLLALMYPELIEKLVVADISPVTVSPQLRSIDKIFKAMEKVEFPKKVTRAACRRMVIEQLGRYIDSEDLKAFLATNITPMADGYSWAINVAALKENYEEIAGFPKIDNQFHGPTLFIAGDLSDFIPLDEHDGIYKIFPNASITYINDAGHWLHADNPKEFVRVTTEFLNS</sequence>
<evidence type="ECO:0000313" key="14">
    <source>
        <dbReference type="RefSeq" id="XP_025834054.1"/>
    </source>
</evidence>
<dbReference type="Gene3D" id="3.40.50.1820">
    <property type="entry name" value="alpha/beta hydrolase"/>
    <property type="match status" value="1"/>
</dbReference>
<comment type="catalytic activity">
    <reaction evidence="8">
        <text>1-octadecanoyl-2-(4Z,7Z,10Z,13Z,16Z,19Z-docosahexaenoyl)-sn-glycerol + H2O = 2-(4Z,7Z,10Z,13Z,16Z,19Z-docosahexaenoyl)-glycerol + octadecanoate + H(+)</text>
        <dbReference type="Rhea" id="RHEA:77107"/>
        <dbReference type="ChEBI" id="CHEBI:15377"/>
        <dbReference type="ChEBI" id="CHEBI:15378"/>
        <dbReference type="ChEBI" id="CHEBI:25629"/>
        <dbReference type="ChEBI" id="CHEBI:77129"/>
        <dbReference type="ChEBI" id="CHEBI:186738"/>
    </reaction>
</comment>
<evidence type="ECO:0000256" key="6">
    <source>
        <dbReference type="ARBA" id="ARBA00043742"/>
    </source>
</evidence>
<dbReference type="GO" id="GO:0052689">
    <property type="term" value="F:carboxylic ester hydrolase activity"/>
    <property type="evidence" value="ECO:0007669"/>
    <property type="project" value="TreeGrafter"/>
</dbReference>
<name>A0A7F5RDZ9_AGRPL</name>
<comment type="catalytic activity">
    <reaction evidence="10">
        <text>1-octadecanoyl-2-(9Z-octadecenoyl)-sn-glycerol + H2O = 2-(9Z-octadecenoyl)-glycerol + octadecanoate + H(+)</text>
        <dbReference type="Rhea" id="RHEA:77103"/>
        <dbReference type="ChEBI" id="CHEBI:15377"/>
        <dbReference type="ChEBI" id="CHEBI:15378"/>
        <dbReference type="ChEBI" id="CHEBI:25629"/>
        <dbReference type="ChEBI" id="CHEBI:73990"/>
        <dbReference type="ChEBI" id="CHEBI:75468"/>
    </reaction>
</comment>
<keyword evidence="13" id="KW-1185">Reference proteome</keyword>
<comment type="catalytic activity">
    <reaction evidence="5">
        <text>a 1,2-diacyl-sn-glycerol + H2O = a 2-acylglycerol + a fatty acid + H(+)</text>
        <dbReference type="Rhea" id="RHEA:33275"/>
        <dbReference type="ChEBI" id="CHEBI:15377"/>
        <dbReference type="ChEBI" id="CHEBI:15378"/>
        <dbReference type="ChEBI" id="CHEBI:17389"/>
        <dbReference type="ChEBI" id="CHEBI:17815"/>
        <dbReference type="ChEBI" id="CHEBI:28868"/>
        <dbReference type="EC" id="3.1.1.116"/>
    </reaction>
</comment>
<comment type="similarity">
    <text evidence="1">Belongs to the AB hydrolase superfamily.</text>
</comment>
<dbReference type="Pfam" id="PF00561">
    <property type="entry name" value="Abhydrolase_1"/>
    <property type="match status" value="1"/>
</dbReference>
<evidence type="ECO:0000256" key="3">
    <source>
        <dbReference type="ARBA" id="ARBA00026104"/>
    </source>
</evidence>
<feature type="domain" description="AB hydrolase-1" evidence="12">
    <location>
        <begin position="46"/>
        <end position="282"/>
    </location>
</feature>
<comment type="catalytic activity">
    <reaction evidence="9">
        <text>1,2-didecanoylglycerol + H2O = decanoylglycerol + decanoate + H(+)</text>
        <dbReference type="Rhea" id="RHEA:48596"/>
        <dbReference type="ChEBI" id="CHEBI:11152"/>
        <dbReference type="ChEBI" id="CHEBI:15377"/>
        <dbReference type="ChEBI" id="CHEBI:15378"/>
        <dbReference type="ChEBI" id="CHEBI:27689"/>
        <dbReference type="ChEBI" id="CHEBI:90605"/>
    </reaction>
</comment>
<dbReference type="AlphaFoldDB" id="A0A7F5RDZ9"/>
<dbReference type="EC" id="3.1.1.116" evidence="3"/>
<dbReference type="PRINTS" id="PR00111">
    <property type="entry name" value="ABHYDROLASE"/>
</dbReference>
<organism evidence="13 15">
    <name type="scientific">Agrilus planipennis</name>
    <name type="common">Emerald ash borer</name>
    <name type="synonym">Agrilus marcopoli</name>
    <dbReference type="NCBI Taxonomy" id="224129"/>
    <lineage>
        <taxon>Eukaryota</taxon>
        <taxon>Metazoa</taxon>
        <taxon>Ecdysozoa</taxon>
        <taxon>Arthropoda</taxon>
        <taxon>Hexapoda</taxon>
        <taxon>Insecta</taxon>
        <taxon>Pterygota</taxon>
        <taxon>Neoptera</taxon>
        <taxon>Endopterygota</taxon>
        <taxon>Coleoptera</taxon>
        <taxon>Polyphaga</taxon>
        <taxon>Elateriformia</taxon>
        <taxon>Buprestoidea</taxon>
        <taxon>Buprestidae</taxon>
        <taxon>Agrilinae</taxon>
        <taxon>Agrilus</taxon>
    </lineage>
</organism>
<protein>
    <recommendedName>
        <fullName evidence="7">sn-1-specific diacylglycerol lipase ABHD11</fullName>
        <ecNumber evidence="3">3.1.1.116</ecNumber>
    </recommendedName>
    <alternativeName>
        <fullName evidence="4">Alpha/beta hydrolase domain-containing protein 11</fullName>
    </alternativeName>
</protein>
<dbReference type="GeneID" id="112905624"/>
<dbReference type="PANTHER" id="PTHR46118:SF4">
    <property type="entry name" value="PROTEIN ABHD11"/>
    <property type="match status" value="1"/>
</dbReference>
<evidence type="ECO:0000256" key="5">
    <source>
        <dbReference type="ARBA" id="ARBA00043667"/>
    </source>
</evidence>
<dbReference type="InterPro" id="IPR029058">
    <property type="entry name" value="AB_hydrolase_fold"/>
</dbReference>
<evidence type="ECO:0000259" key="12">
    <source>
        <dbReference type="Pfam" id="PF00561"/>
    </source>
</evidence>
<dbReference type="OrthoDB" id="8119704at2759"/>
<evidence type="ECO:0000256" key="11">
    <source>
        <dbReference type="ARBA" id="ARBA00048919"/>
    </source>
</evidence>
<evidence type="ECO:0000256" key="7">
    <source>
        <dbReference type="ARBA" id="ARBA00044064"/>
    </source>
</evidence>
<evidence type="ECO:0000256" key="9">
    <source>
        <dbReference type="ARBA" id="ARBA00048504"/>
    </source>
</evidence>
<evidence type="ECO:0000256" key="10">
    <source>
        <dbReference type="ARBA" id="ARBA00048513"/>
    </source>
</evidence>